<keyword evidence="2" id="KW-1185">Reference proteome</keyword>
<dbReference type="Proteomes" id="UP000805649">
    <property type="component" value="Unassembled WGS sequence"/>
</dbReference>
<evidence type="ECO:0000313" key="2">
    <source>
        <dbReference type="Proteomes" id="UP000805649"/>
    </source>
</evidence>
<protein>
    <submittedName>
        <fullName evidence="1">G-protein coupled receptor</fullName>
    </submittedName>
</protein>
<dbReference type="EMBL" id="VUJX02000003">
    <property type="protein sequence ID" value="KAL0939586.1"/>
    <property type="molecule type" value="Genomic_DNA"/>
</dbReference>
<proteinExistence type="predicted"/>
<name>A0ACC3Z655_COLTU</name>
<sequence>MTFTRRYLVVSILFFLALIATWLPSMTNRVYSIVHPDPPIFWLNLMAAFVLTLQGFWNAMVYLGTSWALCRDHLLQKLRYLLSGRQLPRTSDAALSTIETNRQRV</sequence>
<keyword evidence="1" id="KW-0675">Receptor</keyword>
<organism evidence="1 2">
    <name type="scientific">Colletotrichum truncatum</name>
    <name type="common">Anthracnose fungus</name>
    <name type="synonym">Colletotrichum capsici</name>
    <dbReference type="NCBI Taxonomy" id="5467"/>
    <lineage>
        <taxon>Eukaryota</taxon>
        <taxon>Fungi</taxon>
        <taxon>Dikarya</taxon>
        <taxon>Ascomycota</taxon>
        <taxon>Pezizomycotina</taxon>
        <taxon>Sordariomycetes</taxon>
        <taxon>Hypocreomycetidae</taxon>
        <taxon>Glomerellales</taxon>
        <taxon>Glomerellaceae</taxon>
        <taxon>Colletotrichum</taxon>
        <taxon>Colletotrichum truncatum species complex</taxon>
    </lineage>
</organism>
<reference evidence="1 2" key="1">
    <citation type="journal article" date="2020" name="Phytopathology">
        <title>Genome Sequence Resources of Colletotrichum truncatum, C. plurivorum, C. musicola, and C. sojae: Four Species Pathogenic to Soybean (Glycine max).</title>
        <authorList>
            <person name="Rogerio F."/>
            <person name="Boufleur T.R."/>
            <person name="Ciampi-Guillardi M."/>
            <person name="Sukno S.A."/>
            <person name="Thon M.R."/>
            <person name="Massola Junior N.S."/>
            <person name="Baroncelli R."/>
        </authorList>
    </citation>
    <scope>NUCLEOTIDE SEQUENCE [LARGE SCALE GENOMIC DNA]</scope>
    <source>
        <strain evidence="1 2">CMES1059</strain>
    </source>
</reference>
<evidence type="ECO:0000313" key="1">
    <source>
        <dbReference type="EMBL" id="KAL0939586.1"/>
    </source>
</evidence>
<accession>A0ACC3Z655</accession>
<gene>
    <name evidence="1" type="ORF">CTRU02_206196</name>
</gene>
<comment type="caution">
    <text evidence="1">The sequence shown here is derived from an EMBL/GenBank/DDBJ whole genome shotgun (WGS) entry which is preliminary data.</text>
</comment>